<reference evidence="8 9" key="1">
    <citation type="submission" date="2020-08" db="EMBL/GenBank/DDBJ databases">
        <title>A Genomic Blueprint of the Chicken Gut Microbiome.</title>
        <authorList>
            <person name="Gilroy R."/>
            <person name="Ravi A."/>
            <person name="Getino M."/>
            <person name="Pursley I."/>
            <person name="Horton D.L."/>
            <person name="Alikhan N.-F."/>
            <person name="Baker D."/>
            <person name="Gharbi K."/>
            <person name="Hall N."/>
            <person name="Watson M."/>
            <person name="Adriaenssens E.M."/>
            <person name="Foster-Nyarko E."/>
            <person name="Jarju S."/>
            <person name="Secka A."/>
            <person name="Antonio M."/>
            <person name="Oren A."/>
            <person name="Chaudhuri R."/>
            <person name="La Ragione R.M."/>
            <person name="Hildebrand F."/>
            <person name="Pallen M.J."/>
        </authorList>
    </citation>
    <scope>NUCLEOTIDE SEQUENCE [LARGE SCALE GENOMIC DNA]</scope>
    <source>
        <strain evidence="8 9">Sa3CVN1</strain>
    </source>
</reference>
<proteinExistence type="inferred from homology"/>
<dbReference type="Pfam" id="PF03180">
    <property type="entry name" value="Lipoprotein_9"/>
    <property type="match status" value="1"/>
</dbReference>
<comment type="subcellular location">
    <subcellularLocation>
        <location evidence="1">Membrane</location>
        <topology evidence="1">Lipid-anchor</topology>
    </subcellularLocation>
</comment>
<evidence type="ECO:0000256" key="7">
    <source>
        <dbReference type="SAM" id="SignalP"/>
    </source>
</evidence>
<organism evidence="8 9">
    <name type="scientific">Clostridium cibarium</name>
    <dbReference type="NCBI Taxonomy" id="2762247"/>
    <lineage>
        <taxon>Bacteria</taxon>
        <taxon>Bacillati</taxon>
        <taxon>Bacillota</taxon>
        <taxon>Clostridia</taxon>
        <taxon>Eubacteriales</taxon>
        <taxon>Clostridiaceae</taxon>
        <taxon>Clostridium</taxon>
    </lineage>
</organism>
<sequence length="269" mass="29715">MKKKSIISVVLAGILALGLAGCGAKKTDDKTITIGVSPVPHKEIVEQIKPILEKEGYKLEIKEFDDYELPNTAVQDGEIDANYFQHIAYLNTTNEKKNYDLTYTAEIHIEPMALYSTKVKNLNELKDGATIGIPNDPSNEARALRLLAKAGLIKVKDGELITIADVTENTKNIKFKELEAAQLPRTLDELNGAVINGNYALEAKLDATKDALFTEDKNDESIKNYRNILAVKKGNEDSEKIKALTKALTSDEVKKYITDTYKGAVVPVF</sequence>
<gene>
    <name evidence="8" type="ORF">H9661_16920</name>
</gene>
<feature type="signal peptide" evidence="7">
    <location>
        <begin position="1"/>
        <end position="20"/>
    </location>
</feature>
<comment type="caution">
    <text evidence="8">The sequence shown here is derived from an EMBL/GenBank/DDBJ whole genome shotgun (WGS) entry which is preliminary data.</text>
</comment>
<dbReference type="Proteomes" id="UP000627781">
    <property type="component" value="Unassembled WGS sequence"/>
</dbReference>
<evidence type="ECO:0000256" key="1">
    <source>
        <dbReference type="ARBA" id="ARBA00004635"/>
    </source>
</evidence>
<dbReference type="PIRSF" id="PIRSF002854">
    <property type="entry name" value="MetQ"/>
    <property type="match status" value="1"/>
</dbReference>
<evidence type="ECO:0000256" key="5">
    <source>
        <dbReference type="ARBA" id="ARBA00023288"/>
    </source>
</evidence>
<dbReference type="RefSeq" id="WP_143318143.1">
    <property type="nucleotide sequence ID" value="NZ_JACSRA010000033.1"/>
</dbReference>
<name>A0ABR8PXZ8_9CLOT</name>
<dbReference type="CDD" id="cd13597">
    <property type="entry name" value="PBP2_lipoprotein_Tp32"/>
    <property type="match status" value="1"/>
</dbReference>
<evidence type="ECO:0000256" key="2">
    <source>
        <dbReference type="ARBA" id="ARBA00022729"/>
    </source>
</evidence>
<feature type="chain" id="PRO_5045793303" description="Lipoprotein" evidence="7">
    <location>
        <begin position="21"/>
        <end position="269"/>
    </location>
</feature>
<evidence type="ECO:0000313" key="8">
    <source>
        <dbReference type="EMBL" id="MBD7913037.1"/>
    </source>
</evidence>
<keyword evidence="5 6" id="KW-0449">Lipoprotein</keyword>
<evidence type="ECO:0000256" key="3">
    <source>
        <dbReference type="ARBA" id="ARBA00023136"/>
    </source>
</evidence>
<dbReference type="Gene3D" id="3.40.190.10">
    <property type="entry name" value="Periplasmic binding protein-like II"/>
    <property type="match status" value="2"/>
</dbReference>
<keyword evidence="4" id="KW-0564">Palmitate</keyword>
<comment type="similarity">
    <text evidence="6">Belongs to the nlpA lipoprotein family.</text>
</comment>
<keyword evidence="3" id="KW-0472">Membrane</keyword>
<dbReference type="SUPFAM" id="SSF53850">
    <property type="entry name" value="Periplasmic binding protein-like II"/>
    <property type="match status" value="1"/>
</dbReference>
<keyword evidence="2 7" id="KW-0732">Signal</keyword>
<evidence type="ECO:0000313" key="9">
    <source>
        <dbReference type="Proteomes" id="UP000627781"/>
    </source>
</evidence>
<protein>
    <recommendedName>
        <fullName evidence="6">Lipoprotein</fullName>
    </recommendedName>
</protein>
<dbReference type="EMBL" id="JACSRA010000033">
    <property type="protein sequence ID" value="MBD7913037.1"/>
    <property type="molecule type" value="Genomic_DNA"/>
</dbReference>
<evidence type="ECO:0000256" key="4">
    <source>
        <dbReference type="ARBA" id="ARBA00023139"/>
    </source>
</evidence>
<evidence type="ECO:0000256" key="6">
    <source>
        <dbReference type="PIRNR" id="PIRNR002854"/>
    </source>
</evidence>
<dbReference type="InterPro" id="IPR004872">
    <property type="entry name" value="Lipoprotein_NlpA"/>
</dbReference>
<keyword evidence="9" id="KW-1185">Reference proteome</keyword>
<dbReference type="PANTHER" id="PTHR30429:SF0">
    <property type="entry name" value="METHIONINE-BINDING LIPOPROTEIN METQ"/>
    <property type="match status" value="1"/>
</dbReference>
<dbReference type="PANTHER" id="PTHR30429">
    <property type="entry name" value="D-METHIONINE-BINDING LIPOPROTEIN METQ"/>
    <property type="match status" value="1"/>
</dbReference>
<dbReference type="PROSITE" id="PS51257">
    <property type="entry name" value="PROKAR_LIPOPROTEIN"/>
    <property type="match status" value="1"/>
</dbReference>
<accession>A0ABR8PXZ8</accession>